<dbReference type="AlphaFoldDB" id="A0A1Q9E1H6"/>
<evidence type="ECO:0000313" key="2">
    <source>
        <dbReference type="EMBL" id="OLQ01262.1"/>
    </source>
</evidence>
<sequence>MGPGVSSSIQGATGASRPKSPFTFVVKSSLTGEQLGQVSARPGMSLEMLKEAVAQNSRVPCAEQRLIFEGEMLQEELLSQLLLRTWPDGTTKEIQLVKVMKDIAGTHMGRYPNCTCSPAADEVCWGYSAMVQNICPRCGQQITSAVKSWTDGCRMNGDAYGWVMLACEHCGLKQKHGWDDA</sequence>
<name>A0A1Q9E1H6_SYMMI</name>
<dbReference type="PROSITE" id="PS50053">
    <property type="entry name" value="UBIQUITIN_2"/>
    <property type="match status" value="1"/>
</dbReference>
<dbReference type="OrthoDB" id="408876at2759"/>
<gene>
    <name evidence="2" type="ORF">AK812_SmicGene16014</name>
</gene>
<protein>
    <recommendedName>
        <fullName evidence="1">Ubiquitin-like domain-containing protein</fullName>
    </recommendedName>
</protein>
<reference evidence="2 3" key="1">
    <citation type="submission" date="2016-02" db="EMBL/GenBank/DDBJ databases">
        <title>Genome analysis of coral dinoflagellate symbionts highlights evolutionary adaptations to a symbiotic lifestyle.</title>
        <authorList>
            <person name="Aranda M."/>
            <person name="Li Y."/>
            <person name="Liew Y.J."/>
            <person name="Baumgarten S."/>
            <person name="Simakov O."/>
            <person name="Wilson M."/>
            <person name="Piel J."/>
            <person name="Ashoor H."/>
            <person name="Bougouffa S."/>
            <person name="Bajic V.B."/>
            <person name="Ryu T."/>
            <person name="Ravasi T."/>
            <person name="Bayer T."/>
            <person name="Micklem G."/>
            <person name="Kim H."/>
            <person name="Bhak J."/>
            <person name="Lajeunesse T.C."/>
            <person name="Voolstra C.R."/>
        </authorList>
    </citation>
    <scope>NUCLEOTIDE SEQUENCE [LARGE SCALE GENOMIC DNA]</scope>
    <source>
        <strain evidence="2 3">CCMP2467</strain>
    </source>
</reference>
<dbReference type="InterPro" id="IPR000626">
    <property type="entry name" value="Ubiquitin-like_dom"/>
</dbReference>
<evidence type="ECO:0000313" key="3">
    <source>
        <dbReference type="Proteomes" id="UP000186817"/>
    </source>
</evidence>
<dbReference type="EMBL" id="LSRX01000299">
    <property type="protein sequence ID" value="OLQ01262.1"/>
    <property type="molecule type" value="Genomic_DNA"/>
</dbReference>
<organism evidence="2 3">
    <name type="scientific">Symbiodinium microadriaticum</name>
    <name type="common">Dinoflagellate</name>
    <name type="synonym">Zooxanthella microadriatica</name>
    <dbReference type="NCBI Taxonomy" id="2951"/>
    <lineage>
        <taxon>Eukaryota</taxon>
        <taxon>Sar</taxon>
        <taxon>Alveolata</taxon>
        <taxon>Dinophyceae</taxon>
        <taxon>Suessiales</taxon>
        <taxon>Symbiodiniaceae</taxon>
        <taxon>Symbiodinium</taxon>
    </lineage>
</organism>
<accession>A0A1Q9E1H6</accession>
<dbReference type="Proteomes" id="UP000186817">
    <property type="component" value="Unassembled WGS sequence"/>
</dbReference>
<dbReference type="InterPro" id="IPR029071">
    <property type="entry name" value="Ubiquitin-like_domsf"/>
</dbReference>
<feature type="domain" description="Ubiquitin-like" evidence="1">
    <location>
        <begin position="22"/>
        <end position="76"/>
    </location>
</feature>
<dbReference type="SUPFAM" id="SSF54236">
    <property type="entry name" value="Ubiquitin-like"/>
    <property type="match status" value="1"/>
</dbReference>
<dbReference type="Gene3D" id="3.10.20.90">
    <property type="entry name" value="Phosphatidylinositol 3-kinase Catalytic Subunit, Chain A, domain 1"/>
    <property type="match status" value="1"/>
</dbReference>
<proteinExistence type="predicted"/>
<evidence type="ECO:0000259" key="1">
    <source>
        <dbReference type="PROSITE" id="PS50053"/>
    </source>
</evidence>
<keyword evidence="3" id="KW-1185">Reference proteome</keyword>
<comment type="caution">
    <text evidence="2">The sequence shown here is derived from an EMBL/GenBank/DDBJ whole genome shotgun (WGS) entry which is preliminary data.</text>
</comment>